<evidence type="ECO:0000259" key="8">
    <source>
        <dbReference type="PROSITE" id="PS50171"/>
    </source>
</evidence>
<feature type="compositionally biased region" description="Polar residues" evidence="7">
    <location>
        <begin position="1"/>
        <end position="12"/>
    </location>
</feature>
<evidence type="ECO:0000313" key="9">
    <source>
        <dbReference type="EMBL" id="KAL3823323.1"/>
    </source>
</evidence>
<keyword evidence="2" id="KW-0479">Metal-binding</keyword>
<dbReference type="PANTHER" id="PTHR13173">
    <property type="entry name" value="WW DOMAIN BINDING PROTEIN 4"/>
    <property type="match status" value="1"/>
</dbReference>
<sequence>MTSSYAQQTKKSGGNEPWRNKERHYCAICNAWMGSDRQSISLHENGKKHREAVENDLVRRRDEKARKEKEKRDLESVFAKVNAAVGSGPANVSAFGPTRPWDYPAKGVSSQHSGTLQGAPSSAQPMKGESHAQKGAEKIAPAEVLKKAPNKPAFDPNVGHYDLEGTTYLEGRVYANVLEEGMPIQLWMGSTVATDAERRDLRNSNYWKMALLAKVIRKGGEEGNVSCHVSYLQKPNDDDETLESNVPPSRIRLVLGSDPSIPSTMEEAHLALMGGEQIIHVSKDTDASCDIDENTGLSGWTTTTIRKVSSHYERSQEKKRKHDHEKELAEYKEKKEREIQARKMEEAKYANAHDSALGAYDVWSSTTSAVEGKTRAYKGIDITKDTTVEVADTAKSLSKGLGSVAFKKKSLKKKSTRITSTDDD</sequence>
<feature type="region of interest" description="Disordered" evidence="7">
    <location>
        <begin position="1"/>
        <end position="20"/>
    </location>
</feature>
<feature type="domain" description="Matrin-type" evidence="8">
    <location>
        <begin position="24"/>
        <end position="55"/>
    </location>
</feature>
<evidence type="ECO:0000256" key="7">
    <source>
        <dbReference type="SAM" id="MobiDB-lite"/>
    </source>
</evidence>
<organism evidence="9 10">
    <name type="scientific">Cyclostephanos tholiformis</name>
    <dbReference type="NCBI Taxonomy" id="382380"/>
    <lineage>
        <taxon>Eukaryota</taxon>
        <taxon>Sar</taxon>
        <taxon>Stramenopiles</taxon>
        <taxon>Ochrophyta</taxon>
        <taxon>Bacillariophyta</taxon>
        <taxon>Coscinodiscophyceae</taxon>
        <taxon>Thalassiosirophycidae</taxon>
        <taxon>Stephanodiscales</taxon>
        <taxon>Stephanodiscaceae</taxon>
        <taxon>Cyclostephanos</taxon>
    </lineage>
</organism>
<evidence type="ECO:0000256" key="1">
    <source>
        <dbReference type="ARBA" id="ARBA00004123"/>
    </source>
</evidence>
<evidence type="ECO:0000256" key="2">
    <source>
        <dbReference type="ARBA" id="ARBA00022723"/>
    </source>
</evidence>
<dbReference type="Pfam" id="PF06220">
    <property type="entry name" value="zf-U1"/>
    <property type="match status" value="1"/>
</dbReference>
<name>A0ABD3SG20_9STRA</name>
<evidence type="ECO:0000256" key="6">
    <source>
        <dbReference type="SAM" id="Coils"/>
    </source>
</evidence>
<evidence type="ECO:0000256" key="4">
    <source>
        <dbReference type="ARBA" id="ARBA00022833"/>
    </source>
</evidence>
<dbReference type="Proteomes" id="UP001530377">
    <property type="component" value="Unassembled WGS sequence"/>
</dbReference>
<keyword evidence="3" id="KW-0863">Zinc-finger</keyword>
<feature type="compositionally biased region" description="Polar residues" evidence="7">
    <location>
        <begin position="108"/>
        <end position="124"/>
    </location>
</feature>
<dbReference type="GO" id="GO:0005634">
    <property type="term" value="C:nucleus"/>
    <property type="evidence" value="ECO:0007669"/>
    <property type="project" value="UniProtKB-SubCell"/>
</dbReference>
<keyword evidence="10" id="KW-1185">Reference proteome</keyword>
<feature type="region of interest" description="Disordered" evidence="7">
    <location>
        <begin position="103"/>
        <end position="137"/>
    </location>
</feature>
<evidence type="ECO:0000256" key="5">
    <source>
        <dbReference type="ARBA" id="ARBA00023242"/>
    </source>
</evidence>
<proteinExistence type="predicted"/>
<dbReference type="Gene3D" id="3.30.160.60">
    <property type="entry name" value="Classic Zinc Finger"/>
    <property type="match status" value="1"/>
</dbReference>
<dbReference type="GO" id="GO:0008270">
    <property type="term" value="F:zinc ion binding"/>
    <property type="evidence" value="ECO:0007669"/>
    <property type="project" value="UniProtKB-KW"/>
</dbReference>
<dbReference type="SUPFAM" id="SSF57667">
    <property type="entry name" value="beta-beta-alpha zinc fingers"/>
    <property type="match status" value="1"/>
</dbReference>
<feature type="region of interest" description="Disordered" evidence="7">
    <location>
        <begin position="42"/>
        <end position="71"/>
    </location>
</feature>
<evidence type="ECO:0000256" key="3">
    <source>
        <dbReference type="ARBA" id="ARBA00022771"/>
    </source>
</evidence>
<dbReference type="SMART" id="SM00451">
    <property type="entry name" value="ZnF_U1"/>
    <property type="match status" value="1"/>
</dbReference>
<dbReference type="AlphaFoldDB" id="A0ABD3SG20"/>
<keyword evidence="5" id="KW-0539">Nucleus</keyword>
<keyword evidence="6" id="KW-0175">Coiled coil</keyword>
<dbReference type="InterPro" id="IPR036236">
    <property type="entry name" value="Znf_C2H2_sf"/>
</dbReference>
<dbReference type="PANTHER" id="PTHR13173:SF10">
    <property type="entry name" value="WW DOMAIN-BINDING PROTEIN 4"/>
    <property type="match status" value="1"/>
</dbReference>
<feature type="compositionally biased region" description="Basic and acidic residues" evidence="7">
    <location>
        <begin position="128"/>
        <end position="137"/>
    </location>
</feature>
<dbReference type="InterPro" id="IPR040023">
    <property type="entry name" value="WBP4"/>
</dbReference>
<gene>
    <name evidence="9" type="ORF">ACHAXA_010458</name>
</gene>
<dbReference type="EMBL" id="JALLPB020000040">
    <property type="protein sequence ID" value="KAL3823323.1"/>
    <property type="molecule type" value="Genomic_DNA"/>
</dbReference>
<reference evidence="9 10" key="1">
    <citation type="submission" date="2024-10" db="EMBL/GenBank/DDBJ databases">
        <title>Updated reference genomes for cyclostephanoid diatoms.</title>
        <authorList>
            <person name="Roberts W.R."/>
            <person name="Alverson A.J."/>
        </authorList>
    </citation>
    <scope>NUCLEOTIDE SEQUENCE [LARGE SCALE GENOMIC DNA]</scope>
    <source>
        <strain evidence="9 10">AJA228-03</strain>
    </source>
</reference>
<evidence type="ECO:0000313" key="10">
    <source>
        <dbReference type="Proteomes" id="UP001530377"/>
    </source>
</evidence>
<dbReference type="InterPro" id="IPR013085">
    <property type="entry name" value="U1-CZ_Znf_C2H2"/>
</dbReference>
<dbReference type="InterPro" id="IPR000690">
    <property type="entry name" value="Matrin/U1-C_Znf_C2H2"/>
</dbReference>
<feature type="coiled-coil region" evidence="6">
    <location>
        <begin position="314"/>
        <end position="348"/>
    </location>
</feature>
<feature type="compositionally biased region" description="Basic and acidic residues" evidence="7">
    <location>
        <begin position="51"/>
        <end position="71"/>
    </location>
</feature>
<dbReference type="InterPro" id="IPR003604">
    <property type="entry name" value="Matrin/U1-like-C_Znf_C2H2"/>
</dbReference>
<protein>
    <recommendedName>
        <fullName evidence="8">Matrin-type domain-containing protein</fullName>
    </recommendedName>
</protein>
<keyword evidence="4" id="KW-0862">Zinc</keyword>
<accession>A0ABD3SG20</accession>
<comment type="caution">
    <text evidence="9">The sequence shown here is derived from an EMBL/GenBank/DDBJ whole genome shotgun (WGS) entry which is preliminary data.</text>
</comment>
<dbReference type="PROSITE" id="PS50171">
    <property type="entry name" value="ZF_MATRIN"/>
    <property type="match status" value="1"/>
</dbReference>
<comment type="subcellular location">
    <subcellularLocation>
        <location evidence="1">Nucleus</location>
    </subcellularLocation>
</comment>